<dbReference type="EMBL" id="JACIGO010000001">
    <property type="protein sequence ID" value="MBB4288809.1"/>
    <property type="molecule type" value="Genomic_DNA"/>
</dbReference>
<accession>A0AAE2SVU8</accession>
<sequence>MSSQPDVSPSSPAGNQPSAELFQRVITINMETMTIVKSLPMLNI</sequence>
<evidence type="ECO:0000313" key="1">
    <source>
        <dbReference type="EMBL" id="MBB4288809.1"/>
    </source>
</evidence>
<dbReference type="RefSeq" id="WP_277544201.1">
    <property type="nucleotide sequence ID" value="NZ_JACHAZ010000002.1"/>
</dbReference>
<proteinExistence type="predicted"/>
<name>A0AAE2SVU8_RHILE</name>
<protein>
    <submittedName>
        <fullName evidence="1">Uncharacterized protein</fullName>
    </submittedName>
</protein>
<reference evidence="1 2" key="1">
    <citation type="submission" date="2020-08" db="EMBL/GenBank/DDBJ databases">
        <title>Genomic Encyclopedia of Type Strains, Phase IV (KMG-V): Genome sequencing to study the core and pangenomes of soil and plant-associated prokaryotes.</title>
        <authorList>
            <person name="Whitman W."/>
        </authorList>
    </citation>
    <scope>NUCLEOTIDE SEQUENCE [LARGE SCALE GENOMIC DNA]</scope>
    <source>
        <strain evidence="1 2">SEMIA 415</strain>
    </source>
</reference>
<comment type="caution">
    <text evidence="1">The sequence shown here is derived from an EMBL/GenBank/DDBJ whole genome shotgun (WGS) entry which is preliminary data.</text>
</comment>
<dbReference type="Proteomes" id="UP000538507">
    <property type="component" value="Unassembled WGS sequence"/>
</dbReference>
<dbReference type="AlphaFoldDB" id="A0AAE2SVU8"/>
<organism evidence="1 2">
    <name type="scientific">Rhizobium leguminosarum</name>
    <dbReference type="NCBI Taxonomy" id="384"/>
    <lineage>
        <taxon>Bacteria</taxon>
        <taxon>Pseudomonadati</taxon>
        <taxon>Pseudomonadota</taxon>
        <taxon>Alphaproteobacteria</taxon>
        <taxon>Hyphomicrobiales</taxon>
        <taxon>Rhizobiaceae</taxon>
        <taxon>Rhizobium/Agrobacterium group</taxon>
        <taxon>Rhizobium</taxon>
    </lineage>
</organism>
<evidence type="ECO:0000313" key="2">
    <source>
        <dbReference type="Proteomes" id="UP000538507"/>
    </source>
</evidence>
<gene>
    <name evidence="1" type="ORF">GGE16_000825</name>
</gene>